<feature type="region of interest" description="Disordered" evidence="1">
    <location>
        <begin position="1"/>
        <end position="20"/>
    </location>
</feature>
<organism evidence="3 4">
    <name type="scientific">Roridomyces roridus</name>
    <dbReference type="NCBI Taxonomy" id="1738132"/>
    <lineage>
        <taxon>Eukaryota</taxon>
        <taxon>Fungi</taxon>
        <taxon>Dikarya</taxon>
        <taxon>Basidiomycota</taxon>
        <taxon>Agaricomycotina</taxon>
        <taxon>Agaricomycetes</taxon>
        <taxon>Agaricomycetidae</taxon>
        <taxon>Agaricales</taxon>
        <taxon>Marasmiineae</taxon>
        <taxon>Mycenaceae</taxon>
        <taxon>Roridomyces</taxon>
    </lineage>
</organism>
<accession>A0AAD7C099</accession>
<evidence type="ECO:0000256" key="1">
    <source>
        <dbReference type="SAM" id="MobiDB-lite"/>
    </source>
</evidence>
<dbReference type="PANTHER" id="PTHR12992">
    <property type="entry name" value="NUDIX HYDROLASE"/>
    <property type="match status" value="1"/>
</dbReference>
<sequence>MEHEEEKLEQHQAADGQSNQDFSMTVIPTDALACLSSSSQETILRLAAHAWDPPDLSAFPKSRLAAVLILLYEEFGELRVLLTTRSKALRTHAGQTALPGGRADESDIDVVQTALREAHEEVALPLSSPHIHTVATLEPFISLHRLVVTPIIALLTDPTLISTLRASQDEVSLIFSHPLEAILDPSILLKETLAAAGTEDWIYETELHSTTDSVVAALGDATYRMHRFRSTASPVKGLTADILMHVAEVAFGRPPVYERWAEGQPRGFATYFKLLGLPQSEN</sequence>
<dbReference type="Proteomes" id="UP001221142">
    <property type="component" value="Unassembled WGS sequence"/>
</dbReference>
<dbReference type="PANTHER" id="PTHR12992:SF45">
    <property type="entry name" value="NUDIX HYDROLASE DOMAIN-CONTAINING PROTEIN"/>
    <property type="match status" value="1"/>
</dbReference>
<gene>
    <name evidence="3" type="ORF">FB45DRAFT_909143</name>
</gene>
<keyword evidence="4" id="KW-1185">Reference proteome</keyword>
<dbReference type="InterPro" id="IPR000086">
    <property type="entry name" value="NUDIX_hydrolase_dom"/>
</dbReference>
<evidence type="ECO:0000259" key="2">
    <source>
        <dbReference type="PROSITE" id="PS51462"/>
    </source>
</evidence>
<dbReference type="InterPro" id="IPR045121">
    <property type="entry name" value="CoAse"/>
</dbReference>
<dbReference type="EMBL" id="JARKIF010000007">
    <property type="protein sequence ID" value="KAJ7634545.1"/>
    <property type="molecule type" value="Genomic_DNA"/>
</dbReference>
<feature type="compositionally biased region" description="Basic and acidic residues" evidence="1">
    <location>
        <begin position="1"/>
        <end position="12"/>
    </location>
</feature>
<dbReference type="PROSITE" id="PS51462">
    <property type="entry name" value="NUDIX"/>
    <property type="match status" value="1"/>
</dbReference>
<comment type="caution">
    <text evidence="3">The sequence shown here is derived from an EMBL/GenBank/DDBJ whole genome shotgun (WGS) entry which is preliminary data.</text>
</comment>
<dbReference type="GO" id="GO:0010945">
    <property type="term" value="F:coenzyme A diphosphatase activity"/>
    <property type="evidence" value="ECO:0007669"/>
    <property type="project" value="InterPro"/>
</dbReference>
<dbReference type="Gene3D" id="3.90.79.10">
    <property type="entry name" value="Nucleoside Triphosphate Pyrophosphohydrolase"/>
    <property type="match status" value="1"/>
</dbReference>
<dbReference type="CDD" id="cd03426">
    <property type="entry name" value="NUDIX_CoAse_Nudt7"/>
    <property type="match status" value="1"/>
</dbReference>
<dbReference type="AlphaFoldDB" id="A0AAD7C099"/>
<dbReference type="Pfam" id="PF00293">
    <property type="entry name" value="NUDIX"/>
    <property type="match status" value="1"/>
</dbReference>
<dbReference type="InterPro" id="IPR015797">
    <property type="entry name" value="NUDIX_hydrolase-like_dom_sf"/>
</dbReference>
<reference evidence="3" key="1">
    <citation type="submission" date="2023-03" db="EMBL/GenBank/DDBJ databases">
        <title>Massive genome expansion in bonnet fungi (Mycena s.s.) driven by repeated elements and novel gene families across ecological guilds.</title>
        <authorList>
            <consortium name="Lawrence Berkeley National Laboratory"/>
            <person name="Harder C.B."/>
            <person name="Miyauchi S."/>
            <person name="Viragh M."/>
            <person name="Kuo A."/>
            <person name="Thoen E."/>
            <person name="Andreopoulos B."/>
            <person name="Lu D."/>
            <person name="Skrede I."/>
            <person name="Drula E."/>
            <person name="Henrissat B."/>
            <person name="Morin E."/>
            <person name="Kohler A."/>
            <person name="Barry K."/>
            <person name="LaButti K."/>
            <person name="Morin E."/>
            <person name="Salamov A."/>
            <person name="Lipzen A."/>
            <person name="Mereny Z."/>
            <person name="Hegedus B."/>
            <person name="Baldrian P."/>
            <person name="Stursova M."/>
            <person name="Weitz H."/>
            <person name="Taylor A."/>
            <person name="Grigoriev I.V."/>
            <person name="Nagy L.G."/>
            <person name="Martin F."/>
            <person name="Kauserud H."/>
        </authorList>
    </citation>
    <scope>NUCLEOTIDE SEQUENCE</scope>
    <source>
        <strain evidence="3">9284</strain>
    </source>
</reference>
<feature type="domain" description="Nudix hydrolase" evidence="2">
    <location>
        <begin position="62"/>
        <end position="208"/>
    </location>
</feature>
<protein>
    <submittedName>
        <fullName evidence="3">NUDIX hydrolase domain-like protein</fullName>
    </submittedName>
</protein>
<dbReference type="SUPFAM" id="SSF55811">
    <property type="entry name" value="Nudix"/>
    <property type="match status" value="1"/>
</dbReference>
<evidence type="ECO:0000313" key="4">
    <source>
        <dbReference type="Proteomes" id="UP001221142"/>
    </source>
</evidence>
<name>A0AAD7C099_9AGAR</name>
<evidence type="ECO:0000313" key="3">
    <source>
        <dbReference type="EMBL" id="KAJ7634545.1"/>
    </source>
</evidence>
<keyword evidence="3" id="KW-0378">Hydrolase</keyword>
<dbReference type="GO" id="GO:0015938">
    <property type="term" value="P:coenzyme A catabolic process"/>
    <property type="evidence" value="ECO:0007669"/>
    <property type="project" value="TreeGrafter"/>
</dbReference>
<proteinExistence type="predicted"/>